<reference evidence="2 3" key="1">
    <citation type="submission" date="2016-11" db="EMBL/GenBank/DDBJ databases">
        <authorList>
            <person name="Jaros S."/>
            <person name="Januszkiewicz K."/>
            <person name="Wedrychowicz H."/>
        </authorList>
    </citation>
    <scope>NUCLEOTIDE SEQUENCE [LARGE SCALE GENOMIC DNA]</scope>
    <source>
        <strain evidence="2 3">DSM 12906</strain>
    </source>
</reference>
<keyword evidence="3" id="KW-1185">Reference proteome</keyword>
<dbReference type="Pfam" id="PF13020">
    <property type="entry name" value="NOV_C"/>
    <property type="match status" value="1"/>
</dbReference>
<dbReference type="EMBL" id="FQZG01000040">
    <property type="protein sequence ID" value="SHJ33006.1"/>
    <property type="molecule type" value="Genomic_DNA"/>
</dbReference>
<dbReference type="OrthoDB" id="9802640at2"/>
<protein>
    <recommendedName>
        <fullName evidence="1">Protein NO VEIN C-terminal domain-containing protein</fullName>
    </recommendedName>
</protein>
<dbReference type="STRING" id="1123357.SAMN02745244_02258"/>
<evidence type="ECO:0000313" key="3">
    <source>
        <dbReference type="Proteomes" id="UP000184512"/>
    </source>
</evidence>
<sequence>MESWTGEENEAIVAEYLDMLEQELAGQHFVKKRHNERVQSLTGRSRGSVEFKFQNASAALRDMHAPWVEGYKPARNYQASLSDAIEQALANRPTLTELMRQSVVNNAAHRIDVAWNVIDPPGELTFPAGGTARPLHTDFVMLEAANRSLGSSGELLILERERENLARVGRTDLASQVEQVSVTRGDGLGYDISSFAEDGRPRLIEVKTTRRGPAWPMLVSRNEVAVSRDLASNYVLARVFEFAKPSVGLFELRGAIEETCILEPETWRALPRGRQAA</sequence>
<name>A0A1M6IFA3_9ACTN</name>
<accession>A0A1M6IFA3</accession>
<gene>
    <name evidence="2" type="ORF">SAMN02745244_02258</name>
</gene>
<dbReference type="AlphaFoldDB" id="A0A1M6IFA3"/>
<organism evidence="2 3">
    <name type="scientific">Tessaracoccus bendigoensis DSM 12906</name>
    <dbReference type="NCBI Taxonomy" id="1123357"/>
    <lineage>
        <taxon>Bacteria</taxon>
        <taxon>Bacillati</taxon>
        <taxon>Actinomycetota</taxon>
        <taxon>Actinomycetes</taxon>
        <taxon>Propionibacteriales</taxon>
        <taxon>Propionibacteriaceae</taxon>
        <taxon>Tessaracoccus</taxon>
    </lineage>
</organism>
<evidence type="ECO:0000313" key="2">
    <source>
        <dbReference type="EMBL" id="SHJ33006.1"/>
    </source>
</evidence>
<proteinExistence type="predicted"/>
<dbReference type="Proteomes" id="UP000184512">
    <property type="component" value="Unassembled WGS sequence"/>
</dbReference>
<dbReference type="InterPro" id="IPR024975">
    <property type="entry name" value="NOV_C"/>
</dbReference>
<feature type="domain" description="Protein NO VEIN C-terminal" evidence="1">
    <location>
        <begin position="157"/>
        <end position="244"/>
    </location>
</feature>
<dbReference type="RefSeq" id="WP_073188290.1">
    <property type="nucleotide sequence ID" value="NZ_FQZG01000040.1"/>
</dbReference>
<evidence type="ECO:0000259" key="1">
    <source>
        <dbReference type="Pfam" id="PF13020"/>
    </source>
</evidence>